<accession>A0A9W5RF35</accession>
<evidence type="ECO:0000256" key="3">
    <source>
        <dbReference type="ARBA" id="ARBA00022475"/>
    </source>
</evidence>
<keyword evidence="10" id="KW-1185">Reference proteome</keyword>
<dbReference type="EMBL" id="AGWN01000001">
    <property type="protein sequence ID" value="EPD31274.1"/>
    <property type="molecule type" value="Genomic_DNA"/>
</dbReference>
<protein>
    <recommendedName>
        <fullName evidence="8">VTT domain-containing protein</fullName>
    </recommendedName>
</protein>
<name>A0A9W5RF35_9ACTO</name>
<evidence type="ECO:0000313" key="10">
    <source>
        <dbReference type="Proteomes" id="UP000014387"/>
    </source>
</evidence>
<comment type="subcellular location">
    <subcellularLocation>
        <location evidence="1 7">Cell membrane</location>
        <topology evidence="1 7">Multi-pass membrane protein</topology>
    </subcellularLocation>
</comment>
<dbReference type="Pfam" id="PF09335">
    <property type="entry name" value="VTT_dom"/>
    <property type="match status" value="1"/>
</dbReference>
<feature type="transmembrane region" description="Helical" evidence="7">
    <location>
        <begin position="172"/>
        <end position="198"/>
    </location>
</feature>
<proteinExistence type="inferred from homology"/>
<comment type="caution">
    <text evidence="9">The sequence shown here is derived from an EMBL/GenBank/DDBJ whole genome shotgun (WGS) entry which is preliminary data.</text>
</comment>
<sequence>MSLTCAFANAISDLILQVVPGAPSWLETVIEWFKDPETLLVAMGPWVLAGVALIVFIESGVLFPILPGDSLVFTAGLLHSQLGLSLFVLVLTITVCAVAGSQVGYYIGHHWGRRLFKYDARVLKTEYLVQAENFFARYGGRSLVIGRFVPFVRTFVPIAAGIARYNHMKFTVWNLLGALLWGTGLTVVGAALGGVAFIHDNLTVIIFVIIFVSLLPMVFEYVLHRIRSKNEFDVAQEIAEVVVGDDEQPQSSSTSSSDSE</sequence>
<evidence type="ECO:0000313" key="9">
    <source>
        <dbReference type="EMBL" id="EPD31274.1"/>
    </source>
</evidence>
<reference evidence="9 10" key="1">
    <citation type="submission" date="2013-05" db="EMBL/GenBank/DDBJ databases">
        <title>The Genome Sequence of Actinomyces europaeus ACS-120-V-COL10B.</title>
        <authorList>
            <consortium name="The Broad Institute Genomics Platform"/>
            <person name="Earl A."/>
            <person name="Ward D."/>
            <person name="Feldgarden M."/>
            <person name="Gevers D."/>
            <person name="Saerens B."/>
            <person name="Vaneechoutte M."/>
            <person name="Walker B."/>
            <person name="Young S."/>
            <person name="Zeng Q."/>
            <person name="Gargeya S."/>
            <person name="Fitzgerald M."/>
            <person name="Haas B."/>
            <person name="Abouelleil A."/>
            <person name="Allen A.W."/>
            <person name="Alvarado L."/>
            <person name="Arachchi H.M."/>
            <person name="Berlin A.M."/>
            <person name="Chapman S.B."/>
            <person name="Gainer-Dewar J."/>
            <person name="Goldberg J."/>
            <person name="Griggs A."/>
            <person name="Gujja S."/>
            <person name="Hansen M."/>
            <person name="Howarth C."/>
            <person name="Imamovic A."/>
            <person name="Ireland A."/>
            <person name="Larimer J."/>
            <person name="McCowan C."/>
            <person name="Murphy C."/>
            <person name="Pearson M."/>
            <person name="Poon T.W."/>
            <person name="Priest M."/>
            <person name="Roberts A."/>
            <person name="Saif S."/>
            <person name="Shea T."/>
            <person name="Sisk P."/>
            <person name="Sykes S."/>
            <person name="Wortman J."/>
            <person name="Nusbaum C."/>
            <person name="Birren B."/>
        </authorList>
    </citation>
    <scope>NUCLEOTIDE SEQUENCE [LARGE SCALE GENOMIC DNA]</scope>
    <source>
        <strain evidence="9 10">ACS-120-V-Col10b</strain>
    </source>
</reference>
<feature type="transmembrane region" description="Helical" evidence="7">
    <location>
        <begin position="39"/>
        <end position="66"/>
    </location>
</feature>
<dbReference type="PANTHER" id="PTHR30353">
    <property type="entry name" value="INNER MEMBRANE PROTEIN DEDA-RELATED"/>
    <property type="match status" value="1"/>
</dbReference>
<dbReference type="GO" id="GO:0005886">
    <property type="term" value="C:plasma membrane"/>
    <property type="evidence" value="ECO:0007669"/>
    <property type="project" value="UniProtKB-SubCell"/>
</dbReference>
<dbReference type="Proteomes" id="UP000014387">
    <property type="component" value="Unassembled WGS sequence"/>
</dbReference>
<feature type="domain" description="VTT" evidence="8">
    <location>
        <begin position="66"/>
        <end position="190"/>
    </location>
</feature>
<keyword evidence="6 7" id="KW-0472">Membrane</keyword>
<feature type="transmembrane region" description="Helical" evidence="7">
    <location>
        <begin position="86"/>
        <end position="107"/>
    </location>
</feature>
<dbReference type="InterPro" id="IPR032818">
    <property type="entry name" value="DedA-like"/>
</dbReference>
<evidence type="ECO:0000256" key="6">
    <source>
        <dbReference type="ARBA" id="ARBA00023136"/>
    </source>
</evidence>
<keyword evidence="4 7" id="KW-0812">Transmembrane</keyword>
<comment type="similarity">
    <text evidence="2 7">Belongs to the DedA family.</text>
</comment>
<evidence type="ECO:0000259" key="8">
    <source>
        <dbReference type="Pfam" id="PF09335"/>
    </source>
</evidence>
<dbReference type="AlphaFoldDB" id="A0A9W5RF35"/>
<evidence type="ECO:0000256" key="2">
    <source>
        <dbReference type="ARBA" id="ARBA00010792"/>
    </source>
</evidence>
<dbReference type="RefSeq" id="WP_016444385.1">
    <property type="nucleotide sequence ID" value="NZ_KE150266.1"/>
</dbReference>
<keyword evidence="5 7" id="KW-1133">Transmembrane helix</keyword>
<dbReference type="PANTHER" id="PTHR30353:SF0">
    <property type="entry name" value="TRANSMEMBRANE PROTEIN"/>
    <property type="match status" value="1"/>
</dbReference>
<evidence type="ECO:0000256" key="4">
    <source>
        <dbReference type="ARBA" id="ARBA00022692"/>
    </source>
</evidence>
<evidence type="ECO:0000256" key="1">
    <source>
        <dbReference type="ARBA" id="ARBA00004651"/>
    </source>
</evidence>
<dbReference type="InterPro" id="IPR032816">
    <property type="entry name" value="VTT_dom"/>
</dbReference>
<keyword evidence="3 7" id="KW-1003">Cell membrane</keyword>
<feature type="transmembrane region" description="Helical" evidence="7">
    <location>
        <begin position="204"/>
        <end position="223"/>
    </location>
</feature>
<organism evidence="9 10">
    <name type="scientific">Gleimia europaea ACS-120-V-Col10b</name>
    <dbReference type="NCBI Taxonomy" id="883069"/>
    <lineage>
        <taxon>Bacteria</taxon>
        <taxon>Bacillati</taxon>
        <taxon>Actinomycetota</taxon>
        <taxon>Actinomycetes</taxon>
        <taxon>Actinomycetales</taxon>
        <taxon>Actinomycetaceae</taxon>
        <taxon>Gleimia</taxon>
    </lineage>
</organism>
<evidence type="ECO:0000256" key="5">
    <source>
        <dbReference type="ARBA" id="ARBA00022989"/>
    </source>
</evidence>
<gene>
    <name evidence="9" type="ORF">HMPREF9238_01042</name>
</gene>
<evidence type="ECO:0000256" key="7">
    <source>
        <dbReference type="RuleBase" id="RU367016"/>
    </source>
</evidence>